<protein>
    <submittedName>
        <fullName evidence="3">Virulence factor Mce family protein</fullName>
    </submittedName>
</protein>
<proteinExistence type="predicted"/>
<dbReference type="Pfam" id="PF02470">
    <property type="entry name" value="MlaD"/>
    <property type="match status" value="1"/>
</dbReference>
<dbReference type="Proteomes" id="UP000255082">
    <property type="component" value="Unassembled WGS sequence"/>
</dbReference>
<evidence type="ECO:0000313" key="3">
    <source>
        <dbReference type="EMBL" id="SUA46395.1"/>
    </source>
</evidence>
<name>A0A378X0N7_9NOCA</name>
<dbReference type="GO" id="GO:0005576">
    <property type="term" value="C:extracellular region"/>
    <property type="evidence" value="ECO:0007669"/>
    <property type="project" value="TreeGrafter"/>
</dbReference>
<keyword evidence="1" id="KW-1133">Transmembrane helix</keyword>
<keyword evidence="1" id="KW-0472">Membrane</keyword>
<dbReference type="PANTHER" id="PTHR33371">
    <property type="entry name" value="INTERMEMBRANE PHOSPHOLIPID TRANSPORT SYSTEM BINDING PROTEIN MLAD-RELATED"/>
    <property type="match status" value="1"/>
</dbReference>
<dbReference type="InterPro" id="IPR003399">
    <property type="entry name" value="Mce/MlaD"/>
</dbReference>
<dbReference type="InterPro" id="IPR052336">
    <property type="entry name" value="MlaD_Phospholipid_Transporter"/>
</dbReference>
<feature type="domain" description="Mce/MlaD" evidence="2">
    <location>
        <begin position="42"/>
        <end position="113"/>
    </location>
</feature>
<evidence type="ECO:0000259" key="2">
    <source>
        <dbReference type="Pfam" id="PF02470"/>
    </source>
</evidence>
<keyword evidence="1" id="KW-0812">Transmembrane</keyword>
<accession>A0A378X0N7</accession>
<dbReference type="AlphaFoldDB" id="A0A378X0N7"/>
<feature type="transmembrane region" description="Helical" evidence="1">
    <location>
        <begin position="12"/>
        <end position="35"/>
    </location>
</feature>
<organism evidence="3 4">
    <name type="scientific">Nocardia africana</name>
    <dbReference type="NCBI Taxonomy" id="134964"/>
    <lineage>
        <taxon>Bacteria</taxon>
        <taxon>Bacillati</taxon>
        <taxon>Actinomycetota</taxon>
        <taxon>Actinomycetes</taxon>
        <taxon>Mycobacteriales</taxon>
        <taxon>Nocardiaceae</taxon>
        <taxon>Nocardia</taxon>
    </lineage>
</organism>
<sequence>MQPRLNLGRATPTFWGVVAMVVVAIVAVATSVLYLSPPGRSAVTFYTTDAASIRVGDLVRIAGISVGKVEAIDIEPDRVRVRTSVDHSAFVGDQSQVEVRMLTVVGGYYVNIVSLGKRPLGRSPIPVARVRMPYSLVQTLTDATKITEHVDTAPIRSGIDQLQAGLAGSNLDALRAVVDAGNSLVSTIEQQRGQVSAITGLSSEYMQALSRYRGQLTELIRKAAILEQTLVTYGVGFGGALQGLGEIGQRIKPFGEFYLGHRDEVLSTITQLQDAAGTVSDRVGPMIDDLDRVRTQMQALLQSADPAARPPLLATDLCIPVPGKTC</sequence>
<dbReference type="PANTHER" id="PTHR33371:SF18">
    <property type="entry name" value="MCE-FAMILY PROTEIN MCE3C"/>
    <property type="match status" value="1"/>
</dbReference>
<reference evidence="3 4" key="1">
    <citation type="submission" date="2018-06" db="EMBL/GenBank/DDBJ databases">
        <authorList>
            <consortium name="Pathogen Informatics"/>
            <person name="Doyle S."/>
        </authorList>
    </citation>
    <scope>NUCLEOTIDE SEQUENCE [LARGE SCALE GENOMIC DNA]</scope>
    <source>
        <strain evidence="3 4">NCTC13184</strain>
    </source>
</reference>
<evidence type="ECO:0000256" key="1">
    <source>
        <dbReference type="SAM" id="Phobius"/>
    </source>
</evidence>
<dbReference type="EMBL" id="UGRU01000001">
    <property type="protein sequence ID" value="SUA46395.1"/>
    <property type="molecule type" value="Genomic_DNA"/>
</dbReference>
<gene>
    <name evidence="3" type="ORF">NCTC13184_04920</name>
</gene>
<evidence type="ECO:0000313" key="4">
    <source>
        <dbReference type="Proteomes" id="UP000255082"/>
    </source>
</evidence>